<dbReference type="OMA" id="VIQECIM"/>
<comment type="similarity">
    <text evidence="1 3">Belongs to the TBCA family.</text>
</comment>
<evidence type="ECO:0000256" key="2">
    <source>
        <dbReference type="ARBA" id="ARBA00023186"/>
    </source>
</evidence>
<evidence type="ECO:0000256" key="1">
    <source>
        <dbReference type="ARBA" id="ARBA00006806"/>
    </source>
</evidence>
<dbReference type="GO" id="GO:0005829">
    <property type="term" value="C:cytosol"/>
    <property type="evidence" value="ECO:0007669"/>
    <property type="project" value="TreeGrafter"/>
</dbReference>
<evidence type="ECO:0000256" key="4">
    <source>
        <dbReference type="SAM" id="Coils"/>
    </source>
</evidence>
<keyword evidence="4" id="KW-0175">Coiled coil</keyword>
<dbReference type="GO" id="GO:0005874">
    <property type="term" value="C:microtubule"/>
    <property type="evidence" value="ECO:0007669"/>
    <property type="project" value="UniProtKB-KW"/>
</dbReference>
<reference evidence="6" key="1">
    <citation type="submission" date="2014-04" db="EMBL/GenBank/DDBJ databases">
        <title>Evolutionary Origins and Diversification of the Mycorrhizal Mutualists.</title>
        <authorList>
            <consortium name="DOE Joint Genome Institute"/>
            <consortium name="Mycorrhizal Genomics Consortium"/>
            <person name="Kohler A."/>
            <person name="Kuo A."/>
            <person name="Nagy L.G."/>
            <person name="Floudas D."/>
            <person name="Copeland A."/>
            <person name="Barry K.W."/>
            <person name="Cichocki N."/>
            <person name="Veneault-Fourrey C."/>
            <person name="LaButti K."/>
            <person name="Lindquist E.A."/>
            <person name="Lipzen A."/>
            <person name="Lundell T."/>
            <person name="Morin E."/>
            <person name="Murat C."/>
            <person name="Riley R."/>
            <person name="Ohm R."/>
            <person name="Sun H."/>
            <person name="Tunlid A."/>
            <person name="Henrissat B."/>
            <person name="Grigoriev I.V."/>
            <person name="Hibbett D.S."/>
            <person name="Martin F."/>
        </authorList>
    </citation>
    <scope>NUCLEOTIDE SEQUENCE [LARGE SCALE GENOMIC DNA]</scope>
    <source>
        <strain evidence="6">FD-334 SS-4</strain>
    </source>
</reference>
<dbReference type="SUPFAM" id="SSF46988">
    <property type="entry name" value="Tubulin chaperone cofactor A"/>
    <property type="match status" value="1"/>
</dbReference>
<accession>A0A0D2MWQ5</accession>
<keyword evidence="3" id="KW-0493">Microtubule</keyword>
<comment type="subunit">
    <text evidence="3">Supercomplex made of cofactors A to E. Cofactors A and D function by capturing and stabilizing tubulin in a quasi-native conformation. Cofactor E binds to the cofactor D-tubulin complex; interaction with cofactor C then causes the release of tubulin polypeptides that are committed to the native state.</text>
</comment>
<dbReference type="PANTHER" id="PTHR21500:SF0">
    <property type="entry name" value="TUBULIN-SPECIFIC CHAPERONE A"/>
    <property type="match status" value="1"/>
</dbReference>
<dbReference type="Pfam" id="PF02970">
    <property type="entry name" value="TBCA"/>
    <property type="match status" value="1"/>
</dbReference>
<dbReference type="PANTHER" id="PTHR21500">
    <property type="entry name" value="TUBULIN-SPECIFIC CHAPERONE A"/>
    <property type="match status" value="1"/>
</dbReference>
<dbReference type="InterPro" id="IPR004226">
    <property type="entry name" value="TBCA"/>
</dbReference>
<proteinExistence type="inferred from homology"/>
<name>A0A0D2MWQ5_HYPSF</name>
<keyword evidence="3" id="KW-0963">Cytoplasm</keyword>
<evidence type="ECO:0000313" key="5">
    <source>
        <dbReference type="EMBL" id="KJA28463.1"/>
    </source>
</evidence>
<dbReference type="OrthoDB" id="296187at2759"/>
<dbReference type="GO" id="GO:0007023">
    <property type="term" value="P:post-chaperonin tubulin folding pathway"/>
    <property type="evidence" value="ECO:0007669"/>
    <property type="project" value="UniProtKB-UniRule"/>
</dbReference>
<dbReference type="EMBL" id="KN817521">
    <property type="protein sequence ID" value="KJA28463.1"/>
    <property type="molecule type" value="Genomic_DNA"/>
</dbReference>
<protein>
    <recommendedName>
        <fullName evidence="3">Tubulin-specific chaperone A</fullName>
    </recommendedName>
</protein>
<dbReference type="Proteomes" id="UP000054270">
    <property type="component" value="Unassembled WGS sequence"/>
</dbReference>
<dbReference type="Gene3D" id="1.20.58.90">
    <property type="match status" value="1"/>
</dbReference>
<dbReference type="GO" id="GO:0007021">
    <property type="term" value="P:tubulin complex assembly"/>
    <property type="evidence" value="ECO:0007669"/>
    <property type="project" value="UniProtKB-UniRule"/>
</dbReference>
<dbReference type="AlphaFoldDB" id="A0A0D2MWQ5"/>
<gene>
    <name evidence="5" type="ORF">HYPSUDRAFT_705142</name>
</gene>
<keyword evidence="3" id="KW-0206">Cytoskeleton</keyword>
<dbReference type="STRING" id="945553.A0A0D2MWQ5"/>
<comment type="subcellular location">
    <subcellularLocation>
        <location evidence="3">Cytoplasm</location>
        <location evidence="3">Cytoskeleton</location>
    </subcellularLocation>
</comment>
<sequence length="111" mass="12245">MSDTAAIQKQLKIKSGVVQRLAKEAKLYIKETGQLTTRKAKLVADGAEEWDIKNATKMVDESEKMEIDTKTRLDKAIADLKQLIVAAKEDAALKDNESLLKAEETINNATA</sequence>
<organism evidence="5 6">
    <name type="scientific">Hypholoma sublateritium (strain FD-334 SS-4)</name>
    <dbReference type="NCBI Taxonomy" id="945553"/>
    <lineage>
        <taxon>Eukaryota</taxon>
        <taxon>Fungi</taxon>
        <taxon>Dikarya</taxon>
        <taxon>Basidiomycota</taxon>
        <taxon>Agaricomycotina</taxon>
        <taxon>Agaricomycetes</taxon>
        <taxon>Agaricomycetidae</taxon>
        <taxon>Agaricales</taxon>
        <taxon>Agaricineae</taxon>
        <taxon>Strophariaceae</taxon>
        <taxon>Hypholoma</taxon>
    </lineage>
</organism>
<keyword evidence="6" id="KW-1185">Reference proteome</keyword>
<feature type="coiled-coil region" evidence="4">
    <location>
        <begin position="70"/>
        <end position="97"/>
    </location>
</feature>
<evidence type="ECO:0000256" key="3">
    <source>
        <dbReference type="RuleBase" id="RU364030"/>
    </source>
</evidence>
<dbReference type="GO" id="GO:0048487">
    <property type="term" value="F:beta-tubulin binding"/>
    <property type="evidence" value="ECO:0007669"/>
    <property type="project" value="InterPro"/>
</dbReference>
<evidence type="ECO:0000313" key="6">
    <source>
        <dbReference type="Proteomes" id="UP000054270"/>
    </source>
</evidence>
<keyword evidence="2 3" id="KW-0143">Chaperone</keyword>
<dbReference type="InterPro" id="IPR036126">
    <property type="entry name" value="TBCA_sf"/>
</dbReference>